<evidence type="ECO:0000256" key="6">
    <source>
        <dbReference type="ARBA" id="ARBA00022840"/>
    </source>
</evidence>
<dbReference type="NCBIfam" id="NF033483">
    <property type="entry name" value="PknB_PASTA_kin"/>
    <property type="match status" value="1"/>
</dbReference>
<evidence type="ECO:0000256" key="5">
    <source>
        <dbReference type="ARBA" id="ARBA00022777"/>
    </source>
</evidence>
<dbReference type="Pfam" id="PF03793">
    <property type="entry name" value="PASTA"/>
    <property type="match status" value="3"/>
</dbReference>
<evidence type="ECO:0000256" key="3">
    <source>
        <dbReference type="ARBA" id="ARBA00022679"/>
    </source>
</evidence>
<dbReference type="Proteomes" id="UP000602284">
    <property type="component" value="Unassembled WGS sequence"/>
</dbReference>
<comment type="catalytic activity">
    <reaction evidence="7">
        <text>L-threonyl-[protein] + ATP = O-phospho-L-threonyl-[protein] + ADP + H(+)</text>
        <dbReference type="Rhea" id="RHEA:46608"/>
        <dbReference type="Rhea" id="RHEA-COMP:11060"/>
        <dbReference type="Rhea" id="RHEA-COMP:11605"/>
        <dbReference type="ChEBI" id="CHEBI:15378"/>
        <dbReference type="ChEBI" id="CHEBI:30013"/>
        <dbReference type="ChEBI" id="CHEBI:30616"/>
        <dbReference type="ChEBI" id="CHEBI:61977"/>
        <dbReference type="ChEBI" id="CHEBI:456216"/>
        <dbReference type="EC" id="2.7.11.1"/>
    </reaction>
</comment>
<feature type="region of interest" description="Disordered" evidence="9">
    <location>
        <begin position="300"/>
        <end position="337"/>
    </location>
</feature>
<dbReference type="RefSeq" id="WP_201637834.1">
    <property type="nucleotide sequence ID" value="NZ_JAEQNB010000007.1"/>
</dbReference>
<dbReference type="EC" id="2.7.11.1" evidence="1"/>
<dbReference type="Gene3D" id="1.10.510.10">
    <property type="entry name" value="Transferase(Phosphotransferase) domain 1"/>
    <property type="match status" value="1"/>
</dbReference>
<evidence type="ECO:0000313" key="14">
    <source>
        <dbReference type="Proteomes" id="UP000602284"/>
    </source>
</evidence>
<comment type="caution">
    <text evidence="13">The sequence shown here is derived from an EMBL/GenBank/DDBJ whole genome shotgun (WGS) entry which is preliminary data.</text>
</comment>
<dbReference type="PROSITE" id="PS51178">
    <property type="entry name" value="PASTA"/>
    <property type="match status" value="3"/>
</dbReference>
<gene>
    <name evidence="13" type="primary">pknB</name>
    <name evidence="13" type="ORF">JJB07_19695</name>
</gene>
<keyword evidence="14" id="KW-1185">Reference proteome</keyword>
<dbReference type="CDD" id="cd14014">
    <property type="entry name" value="STKc_PknB_like"/>
    <property type="match status" value="1"/>
</dbReference>
<feature type="domain" description="PASTA" evidence="12">
    <location>
        <begin position="442"/>
        <end position="511"/>
    </location>
</feature>
<dbReference type="InterPro" id="IPR008271">
    <property type="entry name" value="Ser/Thr_kinase_AS"/>
</dbReference>
<keyword evidence="2" id="KW-0723">Serine/threonine-protein kinase</keyword>
<dbReference type="EMBL" id="JAEQNB010000007">
    <property type="protein sequence ID" value="MBL0388830.1"/>
    <property type="molecule type" value="Genomic_DNA"/>
</dbReference>
<keyword evidence="4" id="KW-0547">Nucleotide-binding</keyword>
<dbReference type="SMART" id="SM00740">
    <property type="entry name" value="PASTA"/>
    <property type="match status" value="3"/>
</dbReference>
<keyword evidence="10" id="KW-1133">Transmembrane helix</keyword>
<dbReference type="PROSITE" id="PS50011">
    <property type="entry name" value="PROTEIN_KINASE_DOM"/>
    <property type="match status" value="1"/>
</dbReference>
<dbReference type="InterPro" id="IPR011009">
    <property type="entry name" value="Kinase-like_dom_sf"/>
</dbReference>
<evidence type="ECO:0000259" key="12">
    <source>
        <dbReference type="PROSITE" id="PS51178"/>
    </source>
</evidence>
<feature type="domain" description="PASTA" evidence="12">
    <location>
        <begin position="512"/>
        <end position="580"/>
    </location>
</feature>
<feature type="domain" description="Protein kinase" evidence="11">
    <location>
        <begin position="10"/>
        <end position="271"/>
    </location>
</feature>
<evidence type="ECO:0000256" key="8">
    <source>
        <dbReference type="ARBA" id="ARBA00048679"/>
    </source>
</evidence>
<reference evidence="13 14" key="1">
    <citation type="submission" date="2021-01" db="EMBL/GenBank/DDBJ databases">
        <title>Tumebacillus sp. strain ITR2 16S ribosomal RNA gene Genome sequencing and assembly.</title>
        <authorList>
            <person name="Kang M."/>
        </authorList>
    </citation>
    <scope>NUCLEOTIDE SEQUENCE [LARGE SCALE GENOMIC DNA]</scope>
    <source>
        <strain evidence="13 14">ITR2</strain>
    </source>
</reference>
<evidence type="ECO:0000256" key="7">
    <source>
        <dbReference type="ARBA" id="ARBA00047899"/>
    </source>
</evidence>
<dbReference type="Gene3D" id="3.30.200.20">
    <property type="entry name" value="Phosphorylase Kinase, domain 1"/>
    <property type="match status" value="1"/>
</dbReference>
<evidence type="ECO:0000313" key="13">
    <source>
        <dbReference type="EMBL" id="MBL0388830.1"/>
    </source>
</evidence>
<dbReference type="PANTHER" id="PTHR43289:SF34">
    <property type="entry name" value="SERINE_THREONINE-PROTEIN KINASE YBDM-RELATED"/>
    <property type="match status" value="1"/>
</dbReference>
<evidence type="ECO:0000256" key="4">
    <source>
        <dbReference type="ARBA" id="ARBA00022741"/>
    </source>
</evidence>
<evidence type="ECO:0000256" key="2">
    <source>
        <dbReference type="ARBA" id="ARBA00022527"/>
    </source>
</evidence>
<dbReference type="InterPro" id="IPR005543">
    <property type="entry name" value="PASTA_dom"/>
</dbReference>
<keyword evidence="5 13" id="KW-0418">Kinase</keyword>
<dbReference type="PANTHER" id="PTHR43289">
    <property type="entry name" value="MITOGEN-ACTIVATED PROTEIN KINASE KINASE KINASE 20-RELATED"/>
    <property type="match status" value="1"/>
</dbReference>
<dbReference type="Gene3D" id="3.30.10.20">
    <property type="match status" value="3"/>
</dbReference>
<evidence type="ECO:0000256" key="1">
    <source>
        <dbReference type="ARBA" id="ARBA00012513"/>
    </source>
</evidence>
<evidence type="ECO:0000256" key="9">
    <source>
        <dbReference type="SAM" id="MobiDB-lite"/>
    </source>
</evidence>
<dbReference type="SMART" id="SM00220">
    <property type="entry name" value="S_TKc"/>
    <property type="match status" value="1"/>
</dbReference>
<protein>
    <recommendedName>
        <fullName evidence="1">non-specific serine/threonine protein kinase</fullName>
        <ecNumber evidence="1">2.7.11.1</ecNumber>
    </recommendedName>
</protein>
<keyword evidence="6" id="KW-0067">ATP-binding</keyword>
<name>A0ABS1JF39_9BACL</name>
<evidence type="ECO:0000259" key="11">
    <source>
        <dbReference type="PROSITE" id="PS50011"/>
    </source>
</evidence>
<proteinExistence type="predicted"/>
<sequence>MIGRKLGNRYEVIEKIGGGGMAVVYRALDTLLNRNVSIKVLRAQFSMDEDFVRRFRREAQAAASLSHPNVVNIYDVGVEGEDYYIVMEFVDGLTLKEIIQDRAPLPVAEAIDIGKQICAALGHAHENNIVHRDIKPHNILIGKDGRVKVTDFGIARAITSNTITQDGSVLGSVHYFSPEQARGGITDVKSDIYSLGVVLYEMVTGELPFSGETPISVALKHLQDHFVEPREINPSLPQSVENIILKSLAKDPLIRYQTAREMYRDLEKALLYPNVAKFSIPDVDEQQTIQMPAVGLRNAGMDSLPSRGQKPPEAVDATSLEAEESMKKQDETSPEGKKERKFWRPVVWLFAIFLLLGVGAVTAYSLVTNFMGEPDVTMPKVEGMKYDDAVKELVQAGLDINNIKRTDEPSNDVAPNVVMKQDQYAGKTIKANRPVELTVSIGAEKFNMPNVVKMNVNDAKSALRAKNFEESNITVTEKEDRDNSPGTVLSQYPDADTKVDPSVKVKLTIAKGVQKVKIPDVAGKTLDDAKNALESAGLKLGQVINMQSDSVPKDNVISTSPFKAGDEVEKGETVGLILSAGPTKSDSQTQPKKKNVNVTVEVKDGKKVSVKIVRNDSRGVSNVVDGDVITATKVYTIECIVTPDHIAAIDVYQDGSPSKTIPVPYEDE</sequence>
<dbReference type="Pfam" id="PF00069">
    <property type="entry name" value="Pkinase"/>
    <property type="match status" value="1"/>
</dbReference>
<dbReference type="GO" id="GO:0016301">
    <property type="term" value="F:kinase activity"/>
    <property type="evidence" value="ECO:0007669"/>
    <property type="project" value="UniProtKB-KW"/>
</dbReference>
<dbReference type="InterPro" id="IPR000719">
    <property type="entry name" value="Prot_kinase_dom"/>
</dbReference>
<feature type="domain" description="PASTA" evidence="12">
    <location>
        <begin position="372"/>
        <end position="441"/>
    </location>
</feature>
<dbReference type="PROSITE" id="PS00108">
    <property type="entry name" value="PROTEIN_KINASE_ST"/>
    <property type="match status" value="1"/>
</dbReference>
<accession>A0ABS1JF39</accession>
<feature type="compositionally biased region" description="Basic and acidic residues" evidence="9">
    <location>
        <begin position="324"/>
        <end position="337"/>
    </location>
</feature>
<keyword evidence="3" id="KW-0808">Transferase</keyword>
<comment type="catalytic activity">
    <reaction evidence="8">
        <text>L-seryl-[protein] + ATP = O-phospho-L-seryl-[protein] + ADP + H(+)</text>
        <dbReference type="Rhea" id="RHEA:17989"/>
        <dbReference type="Rhea" id="RHEA-COMP:9863"/>
        <dbReference type="Rhea" id="RHEA-COMP:11604"/>
        <dbReference type="ChEBI" id="CHEBI:15378"/>
        <dbReference type="ChEBI" id="CHEBI:29999"/>
        <dbReference type="ChEBI" id="CHEBI:30616"/>
        <dbReference type="ChEBI" id="CHEBI:83421"/>
        <dbReference type="ChEBI" id="CHEBI:456216"/>
        <dbReference type="EC" id="2.7.11.1"/>
    </reaction>
</comment>
<dbReference type="SUPFAM" id="SSF56112">
    <property type="entry name" value="Protein kinase-like (PK-like)"/>
    <property type="match status" value="1"/>
</dbReference>
<keyword evidence="10" id="KW-0812">Transmembrane</keyword>
<evidence type="ECO:0000256" key="10">
    <source>
        <dbReference type="SAM" id="Phobius"/>
    </source>
</evidence>
<dbReference type="CDD" id="cd06577">
    <property type="entry name" value="PASTA_pknB"/>
    <property type="match status" value="3"/>
</dbReference>
<organism evidence="13 14">
    <name type="scientific">Tumebacillus amylolyticus</name>
    <dbReference type="NCBI Taxonomy" id="2801339"/>
    <lineage>
        <taxon>Bacteria</taxon>
        <taxon>Bacillati</taxon>
        <taxon>Bacillota</taxon>
        <taxon>Bacilli</taxon>
        <taxon>Bacillales</taxon>
        <taxon>Alicyclobacillaceae</taxon>
        <taxon>Tumebacillus</taxon>
    </lineage>
</organism>
<keyword evidence="10" id="KW-0472">Membrane</keyword>
<feature type="transmembrane region" description="Helical" evidence="10">
    <location>
        <begin position="346"/>
        <end position="367"/>
    </location>
</feature>